<dbReference type="Proteomes" id="UP000777438">
    <property type="component" value="Unassembled WGS sequence"/>
</dbReference>
<dbReference type="Gene3D" id="3.40.50.150">
    <property type="entry name" value="Vaccinia Virus protein VP39"/>
    <property type="match status" value="1"/>
</dbReference>
<gene>
    <name evidence="3" type="ORF">B0T10DRAFT_488171</name>
</gene>
<comment type="similarity">
    <text evidence="1">Belongs to the methyltransferase superfamily. LaeA methyltransferase family.</text>
</comment>
<dbReference type="PANTHER" id="PTHR43591:SF10">
    <property type="entry name" value="ABC TRANSMEMBRANE TYPE-1 DOMAIN-CONTAINING PROTEIN-RELATED"/>
    <property type="match status" value="1"/>
</dbReference>
<reference evidence="3 4" key="1">
    <citation type="journal article" date="2021" name="Nat. Commun.">
        <title>Genetic determinants of endophytism in the Arabidopsis root mycobiome.</title>
        <authorList>
            <person name="Mesny F."/>
            <person name="Miyauchi S."/>
            <person name="Thiergart T."/>
            <person name="Pickel B."/>
            <person name="Atanasova L."/>
            <person name="Karlsson M."/>
            <person name="Huettel B."/>
            <person name="Barry K.W."/>
            <person name="Haridas S."/>
            <person name="Chen C."/>
            <person name="Bauer D."/>
            <person name="Andreopoulos W."/>
            <person name="Pangilinan J."/>
            <person name="LaButti K."/>
            <person name="Riley R."/>
            <person name="Lipzen A."/>
            <person name="Clum A."/>
            <person name="Drula E."/>
            <person name="Henrissat B."/>
            <person name="Kohler A."/>
            <person name="Grigoriev I.V."/>
            <person name="Martin F.M."/>
            <person name="Hacquard S."/>
        </authorList>
    </citation>
    <scope>NUCLEOTIDE SEQUENCE [LARGE SCALE GENOMIC DNA]</scope>
    <source>
        <strain evidence="3 4">MPI-CAGE-CH-0241</strain>
    </source>
</reference>
<dbReference type="GO" id="GO:0008168">
    <property type="term" value="F:methyltransferase activity"/>
    <property type="evidence" value="ECO:0007669"/>
    <property type="project" value="UniProtKB-KW"/>
</dbReference>
<evidence type="ECO:0000313" key="4">
    <source>
        <dbReference type="Proteomes" id="UP000777438"/>
    </source>
</evidence>
<proteinExistence type="inferred from homology"/>
<dbReference type="AlphaFoldDB" id="A0A9P9APC5"/>
<dbReference type="CDD" id="cd02440">
    <property type="entry name" value="AdoMet_MTases"/>
    <property type="match status" value="1"/>
</dbReference>
<sequence length="359" mass="40063">MCEDEPTQPAGTTSPPAGTVGILPAQHWAQAAQDQADDNDDADSTLDADNASSTASITSSILQYRTIQGRSYHSEQGNAQYWGSNDERQNEVMDINHHTLTLGVGGKLHLAPLETDKLKKVLDIGTGTGIWAIDFADEYPNAEVVGTDLSPIQPSWVPPNLQFEIEDCTREWTFATDSADYIHMRWLVGSIKDWDGLFAQAFRVCRPGGWFETFETSSIITSDDNTVEEDSAMGQWGKFFIEGAKKIGASFTVIEDGTQRQALEAAGFVNIQEFEFKNPLGDWPKDATLKEMGRYARFGLESDSEGFVLFMAHTLGWSREEIQVYIAHLRRELRSGKHHGYYRQKVLWGQKPEQAQSEA</sequence>
<evidence type="ECO:0000313" key="3">
    <source>
        <dbReference type="EMBL" id="KAH6888437.1"/>
    </source>
</evidence>
<dbReference type="PANTHER" id="PTHR43591">
    <property type="entry name" value="METHYLTRANSFERASE"/>
    <property type="match status" value="1"/>
</dbReference>
<dbReference type="OrthoDB" id="2013972at2759"/>
<keyword evidence="3" id="KW-0808">Transferase</keyword>
<dbReference type="Pfam" id="PF13489">
    <property type="entry name" value="Methyltransf_23"/>
    <property type="match status" value="1"/>
</dbReference>
<dbReference type="EMBL" id="JAGPYM010000012">
    <property type="protein sequence ID" value="KAH6888437.1"/>
    <property type="molecule type" value="Genomic_DNA"/>
</dbReference>
<evidence type="ECO:0000256" key="2">
    <source>
        <dbReference type="SAM" id="MobiDB-lite"/>
    </source>
</evidence>
<feature type="compositionally biased region" description="Acidic residues" evidence="2">
    <location>
        <begin position="35"/>
        <end position="46"/>
    </location>
</feature>
<accession>A0A9P9APC5</accession>
<evidence type="ECO:0000256" key="1">
    <source>
        <dbReference type="ARBA" id="ARBA00038158"/>
    </source>
</evidence>
<feature type="region of interest" description="Disordered" evidence="2">
    <location>
        <begin position="1"/>
        <end position="52"/>
    </location>
</feature>
<protein>
    <submittedName>
        <fullName evidence="3">S-adenosyl-L-methionine-dependent methyltransferase</fullName>
    </submittedName>
</protein>
<name>A0A9P9APC5_9HYPO</name>
<organism evidence="3 4">
    <name type="scientific">Thelonectria olida</name>
    <dbReference type="NCBI Taxonomy" id="1576542"/>
    <lineage>
        <taxon>Eukaryota</taxon>
        <taxon>Fungi</taxon>
        <taxon>Dikarya</taxon>
        <taxon>Ascomycota</taxon>
        <taxon>Pezizomycotina</taxon>
        <taxon>Sordariomycetes</taxon>
        <taxon>Hypocreomycetidae</taxon>
        <taxon>Hypocreales</taxon>
        <taxon>Nectriaceae</taxon>
        <taxon>Thelonectria</taxon>
    </lineage>
</organism>
<comment type="caution">
    <text evidence="3">The sequence shown here is derived from an EMBL/GenBank/DDBJ whole genome shotgun (WGS) entry which is preliminary data.</text>
</comment>
<dbReference type="InterPro" id="IPR029063">
    <property type="entry name" value="SAM-dependent_MTases_sf"/>
</dbReference>
<keyword evidence="3" id="KW-0489">Methyltransferase</keyword>
<keyword evidence="4" id="KW-1185">Reference proteome</keyword>
<dbReference type="GO" id="GO:0032259">
    <property type="term" value="P:methylation"/>
    <property type="evidence" value="ECO:0007669"/>
    <property type="project" value="UniProtKB-KW"/>
</dbReference>
<dbReference type="SUPFAM" id="SSF53335">
    <property type="entry name" value="S-adenosyl-L-methionine-dependent methyltransferases"/>
    <property type="match status" value="1"/>
</dbReference>